<evidence type="ECO:0000313" key="3">
    <source>
        <dbReference type="Proteomes" id="UP001430953"/>
    </source>
</evidence>
<comment type="caution">
    <text evidence="2">The sequence shown here is derived from an EMBL/GenBank/DDBJ whole genome shotgun (WGS) entry which is preliminary data.</text>
</comment>
<feature type="compositionally biased region" description="Basic and acidic residues" evidence="1">
    <location>
        <begin position="1"/>
        <end position="19"/>
    </location>
</feature>
<reference evidence="2 3" key="1">
    <citation type="submission" date="2023-03" db="EMBL/GenBank/DDBJ databases">
        <title>High recombination rates correlate with genetic variation in Cardiocondyla obscurior ants.</title>
        <authorList>
            <person name="Errbii M."/>
        </authorList>
    </citation>
    <scope>NUCLEOTIDE SEQUENCE [LARGE SCALE GENOMIC DNA]</scope>
    <source>
        <strain evidence="2">Alpha-2009</strain>
        <tissue evidence="2">Whole body</tissue>
    </source>
</reference>
<dbReference type="AlphaFoldDB" id="A0AAW2GQP3"/>
<keyword evidence="3" id="KW-1185">Reference proteome</keyword>
<dbReference type="EMBL" id="JADYXP020000002">
    <property type="protein sequence ID" value="KAL0129548.1"/>
    <property type="molecule type" value="Genomic_DNA"/>
</dbReference>
<evidence type="ECO:0000256" key="1">
    <source>
        <dbReference type="SAM" id="MobiDB-lite"/>
    </source>
</evidence>
<dbReference type="Proteomes" id="UP001430953">
    <property type="component" value="Unassembled WGS sequence"/>
</dbReference>
<sequence>MQSKLKRELETRSHHDSRGLETAGITHTVSRVTYHALNVHVAQIYEGSRTILTHVLKLLIKSHDAWL</sequence>
<evidence type="ECO:0008006" key="4">
    <source>
        <dbReference type="Google" id="ProtNLM"/>
    </source>
</evidence>
<feature type="region of interest" description="Disordered" evidence="1">
    <location>
        <begin position="1"/>
        <end position="22"/>
    </location>
</feature>
<evidence type="ECO:0000313" key="2">
    <source>
        <dbReference type="EMBL" id="KAL0129548.1"/>
    </source>
</evidence>
<accession>A0AAW2GQP3</accession>
<proteinExistence type="predicted"/>
<gene>
    <name evidence="2" type="ORF">PUN28_001661</name>
</gene>
<name>A0AAW2GQP3_9HYME</name>
<protein>
    <recommendedName>
        <fullName evidence="4">Acyl-CoA dehydrogenase/oxidase C-terminal domain-containing protein</fullName>
    </recommendedName>
</protein>
<organism evidence="2 3">
    <name type="scientific">Cardiocondyla obscurior</name>
    <dbReference type="NCBI Taxonomy" id="286306"/>
    <lineage>
        <taxon>Eukaryota</taxon>
        <taxon>Metazoa</taxon>
        <taxon>Ecdysozoa</taxon>
        <taxon>Arthropoda</taxon>
        <taxon>Hexapoda</taxon>
        <taxon>Insecta</taxon>
        <taxon>Pterygota</taxon>
        <taxon>Neoptera</taxon>
        <taxon>Endopterygota</taxon>
        <taxon>Hymenoptera</taxon>
        <taxon>Apocrita</taxon>
        <taxon>Aculeata</taxon>
        <taxon>Formicoidea</taxon>
        <taxon>Formicidae</taxon>
        <taxon>Myrmicinae</taxon>
        <taxon>Cardiocondyla</taxon>
    </lineage>
</organism>